<evidence type="ECO:0000256" key="2">
    <source>
        <dbReference type="ARBA" id="ARBA00022670"/>
    </source>
</evidence>
<dbReference type="PRINTS" id="PR00127">
    <property type="entry name" value="CLPPROTEASEP"/>
</dbReference>
<keyword evidence="3" id="KW-0378">Hydrolase</keyword>
<keyword evidence="2" id="KW-0645">Protease</keyword>
<keyword evidence="4" id="KW-0720">Serine protease</keyword>
<organism evidence="6 7">
    <name type="scientific">Cohaesibacter marisflavi</name>
    <dbReference type="NCBI Taxonomy" id="655353"/>
    <lineage>
        <taxon>Bacteria</taxon>
        <taxon>Pseudomonadati</taxon>
        <taxon>Pseudomonadota</taxon>
        <taxon>Alphaproteobacteria</taxon>
        <taxon>Hyphomicrobiales</taxon>
        <taxon>Cohaesibacteraceae</taxon>
    </lineage>
</organism>
<dbReference type="Proteomes" id="UP000199236">
    <property type="component" value="Unassembled WGS sequence"/>
</dbReference>
<dbReference type="Gene3D" id="3.90.226.10">
    <property type="entry name" value="2-enoyl-CoA Hydratase, Chain A, domain 1"/>
    <property type="match status" value="1"/>
</dbReference>
<gene>
    <name evidence="6" type="ORF">SAMN04488056_103144</name>
</gene>
<evidence type="ECO:0000313" key="6">
    <source>
        <dbReference type="EMBL" id="SFO09634.1"/>
    </source>
</evidence>
<dbReference type="GO" id="GO:0004252">
    <property type="term" value="F:serine-type endopeptidase activity"/>
    <property type="evidence" value="ECO:0007669"/>
    <property type="project" value="InterPro"/>
</dbReference>
<comment type="similarity">
    <text evidence="1">Belongs to the peptidase S49 family.</text>
</comment>
<dbReference type="Pfam" id="PF01343">
    <property type="entry name" value="Peptidase_S49"/>
    <property type="match status" value="1"/>
</dbReference>
<name>A0A1I5EDQ1_9HYPH</name>
<sequence>MKIMKYIRKAIPNSILPEKWTKEPVVIPVVRMVGPIMVNQGGPMRSHLNMASIAGPLQKAFDIKDAPAVAIAINSPGGSPVQSRLIHERIRQLAIEKEKDVIVFCEDAAASGGYMIAVAGDVIVADPSSIVGSIGVVSGGFGFVDAIEKLGIERRIYTAGTQKAMLDPFKPENPEHLAHLDELLQDLFESFKELVRGRRGDKLTESEDKLFTGAFWTGNKALDYGLVDELGDMNSYLKRRFGEDTKLKLISQSSGFFSLFHSSSLSMGASHNASVGDPVDRIAAGLSADKILASLEERALWSRIGL</sequence>
<dbReference type="InterPro" id="IPR047272">
    <property type="entry name" value="S49_SppA_C"/>
</dbReference>
<dbReference type="PANTHER" id="PTHR42987">
    <property type="entry name" value="PEPTIDASE S49"/>
    <property type="match status" value="1"/>
</dbReference>
<dbReference type="InterPro" id="IPR001907">
    <property type="entry name" value="ClpP"/>
</dbReference>
<dbReference type="STRING" id="655353.SAMN04488056_103144"/>
<proteinExistence type="inferred from homology"/>
<dbReference type="Gene3D" id="6.20.330.10">
    <property type="match status" value="1"/>
</dbReference>
<protein>
    <submittedName>
        <fullName evidence="6">Signal peptide peptidase SppA</fullName>
    </submittedName>
</protein>
<evidence type="ECO:0000313" key="7">
    <source>
        <dbReference type="Proteomes" id="UP000199236"/>
    </source>
</evidence>
<keyword evidence="7" id="KW-1185">Reference proteome</keyword>
<dbReference type="GO" id="GO:0006508">
    <property type="term" value="P:proteolysis"/>
    <property type="evidence" value="ECO:0007669"/>
    <property type="project" value="UniProtKB-KW"/>
</dbReference>
<accession>A0A1I5EDQ1</accession>
<dbReference type="InterPro" id="IPR029045">
    <property type="entry name" value="ClpP/crotonase-like_dom_sf"/>
</dbReference>
<dbReference type="EMBL" id="FOVR01000003">
    <property type="protein sequence ID" value="SFO09634.1"/>
    <property type="molecule type" value="Genomic_DNA"/>
</dbReference>
<evidence type="ECO:0000256" key="3">
    <source>
        <dbReference type="ARBA" id="ARBA00022801"/>
    </source>
</evidence>
<dbReference type="InterPro" id="IPR002142">
    <property type="entry name" value="Peptidase_S49"/>
</dbReference>
<dbReference type="AlphaFoldDB" id="A0A1I5EDQ1"/>
<dbReference type="GO" id="GO:0004176">
    <property type="term" value="F:ATP-dependent peptidase activity"/>
    <property type="evidence" value="ECO:0007669"/>
    <property type="project" value="InterPro"/>
</dbReference>
<feature type="domain" description="Peptidase S49" evidence="5">
    <location>
        <begin position="96"/>
        <end position="238"/>
    </location>
</feature>
<evidence type="ECO:0000256" key="1">
    <source>
        <dbReference type="ARBA" id="ARBA00008683"/>
    </source>
</evidence>
<dbReference type="PANTHER" id="PTHR42987:SF8">
    <property type="entry name" value="PROTEINASE"/>
    <property type="match status" value="1"/>
</dbReference>
<dbReference type="CDD" id="cd07023">
    <property type="entry name" value="S49_Sppa_N_C"/>
    <property type="match status" value="1"/>
</dbReference>
<evidence type="ECO:0000259" key="5">
    <source>
        <dbReference type="Pfam" id="PF01343"/>
    </source>
</evidence>
<evidence type="ECO:0000256" key="4">
    <source>
        <dbReference type="ARBA" id="ARBA00022825"/>
    </source>
</evidence>
<dbReference type="SUPFAM" id="SSF52096">
    <property type="entry name" value="ClpP/crotonase"/>
    <property type="match status" value="1"/>
</dbReference>
<reference evidence="6 7" key="1">
    <citation type="submission" date="2016-10" db="EMBL/GenBank/DDBJ databases">
        <authorList>
            <person name="de Groot N.N."/>
        </authorList>
    </citation>
    <scope>NUCLEOTIDE SEQUENCE [LARGE SCALE GENOMIC DNA]</scope>
    <source>
        <strain evidence="6 7">CGMCC 1.9157</strain>
    </source>
</reference>